<evidence type="ECO:0000256" key="13">
    <source>
        <dbReference type="ARBA" id="ARBA00023242"/>
    </source>
</evidence>
<keyword evidence="7 14" id="KW-0863">Zinc-finger</keyword>
<feature type="compositionally biased region" description="Polar residues" evidence="15">
    <location>
        <begin position="456"/>
        <end position="467"/>
    </location>
</feature>
<dbReference type="GeneTree" id="ENSGT01150000286953"/>
<evidence type="ECO:0000256" key="5">
    <source>
        <dbReference type="ARBA" id="ARBA00022723"/>
    </source>
</evidence>
<keyword evidence="9" id="KW-0832">Ubl conjugation</keyword>
<keyword evidence="4" id="KW-1017">Isopeptide bond</keyword>
<evidence type="ECO:0000256" key="10">
    <source>
        <dbReference type="ARBA" id="ARBA00023015"/>
    </source>
</evidence>
<evidence type="ECO:0000256" key="15">
    <source>
        <dbReference type="SAM" id="MobiDB-lite"/>
    </source>
</evidence>
<dbReference type="SMART" id="SM00355">
    <property type="entry name" value="ZnF_C2H2"/>
    <property type="match status" value="3"/>
</dbReference>
<dbReference type="InterPro" id="IPR013087">
    <property type="entry name" value="Znf_C2H2_type"/>
</dbReference>
<dbReference type="FunFam" id="3.30.160.60:FF:000005">
    <property type="entry name" value="Zinc finger protein 14 homolog"/>
    <property type="match status" value="1"/>
</dbReference>
<evidence type="ECO:0000259" key="16">
    <source>
        <dbReference type="PROSITE" id="PS50157"/>
    </source>
</evidence>
<evidence type="ECO:0000256" key="3">
    <source>
        <dbReference type="ARBA" id="ARBA00006991"/>
    </source>
</evidence>
<evidence type="ECO:0000256" key="8">
    <source>
        <dbReference type="ARBA" id="ARBA00022833"/>
    </source>
</evidence>
<evidence type="ECO:0000256" key="2">
    <source>
        <dbReference type="ARBA" id="ARBA00004123"/>
    </source>
</evidence>
<evidence type="ECO:0000313" key="17">
    <source>
        <dbReference type="Ensembl" id="ENSOMYP00000131151.1"/>
    </source>
</evidence>
<reference evidence="17" key="3">
    <citation type="submission" date="2025-09" db="UniProtKB">
        <authorList>
            <consortium name="Ensembl"/>
        </authorList>
    </citation>
    <scope>IDENTIFICATION</scope>
</reference>
<evidence type="ECO:0000256" key="4">
    <source>
        <dbReference type="ARBA" id="ARBA00022499"/>
    </source>
</evidence>
<dbReference type="GO" id="GO:0003677">
    <property type="term" value="F:DNA binding"/>
    <property type="evidence" value="ECO:0007669"/>
    <property type="project" value="UniProtKB-KW"/>
</dbReference>
<reference evidence="17" key="2">
    <citation type="submission" date="2025-08" db="UniProtKB">
        <authorList>
            <consortium name="Ensembl"/>
        </authorList>
    </citation>
    <scope>IDENTIFICATION</scope>
</reference>
<protein>
    <recommendedName>
        <fullName evidence="16">C2H2-type domain-containing protein</fullName>
    </recommendedName>
</protein>
<keyword evidence="6" id="KW-0677">Repeat</keyword>
<dbReference type="Gene3D" id="3.30.160.60">
    <property type="entry name" value="Classic Zinc Finger"/>
    <property type="match status" value="3"/>
</dbReference>
<dbReference type="GO" id="GO:0008270">
    <property type="term" value="F:zinc ion binding"/>
    <property type="evidence" value="ECO:0007669"/>
    <property type="project" value="UniProtKB-KW"/>
</dbReference>
<name>A0A8K9XC74_ONCMY</name>
<comment type="subcellular location">
    <subcellularLocation>
        <location evidence="2">Nucleus</location>
    </subcellularLocation>
</comment>
<dbReference type="AlphaFoldDB" id="A0A8K9XC74"/>
<evidence type="ECO:0000256" key="1">
    <source>
        <dbReference type="ARBA" id="ARBA00003767"/>
    </source>
</evidence>
<dbReference type="FunFam" id="3.30.160.60:FF:000247">
    <property type="entry name" value="Zinc finger protein 236"/>
    <property type="match status" value="1"/>
</dbReference>
<evidence type="ECO:0000256" key="6">
    <source>
        <dbReference type="ARBA" id="ARBA00022737"/>
    </source>
</evidence>
<feature type="compositionally biased region" description="Polar residues" evidence="15">
    <location>
        <begin position="110"/>
        <end position="119"/>
    </location>
</feature>
<dbReference type="Pfam" id="PF00096">
    <property type="entry name" value="zf-C2H2"/>
    <property type="match status" value="3"/>
</dbReference>
<keyword evidence="11" id="KW-0238">DNA-binding</keyword>
<feature type="domain" description="C2H2-type" evidence="16">
    <location>
        <begin position="535"/>
        <end position="558"/>
    </location>
</feature>
<evidence type="ECO:0000313" key="18">
    <source>
        <dbReference type="Proteomes" id="UP000694395"/>
    </source>
</evidence>
<evidence type="ECO:0000256" key="14">
    <source>
        <dbReference type="PROSITE-ProRule" id="PRU00042"/>
    </source>
</evidence>
<keyword evidence="5" id="KW-0479">Metal-binding</keyword>
<keyword evidence="13" id="KW-0539">Nucleus</keyword>
<feature type="region of interest" description="Disordered" evidence="15">
    <location>
        <begin position="96"/>
        <end position="155"/>
    </location>
</feature>
<gene>
    <name evidence="17" type="primary">LOC110534748</name>
</gene>
<organism evidence="17 18">
    <name type="scientific">Oncorhynchus mykiss</name>
    <name type="common">Rainbow trout</name>
    <name type="synonym">Salmo gairdneri</name>
    <dbReference type="NCBI Taxonomy" id="8022"/>
    <lineage>
        <taxon>Eukaryota</taxon>
        <taxon>Metazoa</taxon>
        <taxon>Chordata</taxon>
        <taxon>Craniata</taxon>
        <taxon>Vertebrata</taxon>
        <taxon>Euteleostomi</taxon>
        <taxon>Actinopterygii</taxon>
        <taxon>Neopterygii</taxon>
        <taxon>Teleostei</taxon>
        <taxon>Protacanthopterygii</taxon>
        <taxon>Salmoniformes</taxon>
        <taxon>Salmonidae</taxon>
        <taxon>Salmoninae</taxon>
        <taxon>Oncorhynchus</taxon>
    </lineage>
</organism>
<dbReference type="InterPro" id="IPR036236">
    <property type="entry name" value="Znf_C2H2_sf"/>
</dbReference>
<evidence type="ECO:0000256" key="11">
    <source>
        <dbReference type="ARBA" id="ARBA00023125"/>
    </source>
</evidence>
<dbReference type="PANTHER" id="PTHR24394">
    <property type="entry name" value="ZINC FINGER PROTEIN"/>
    <property type="match status" value="1"/>
</dbReference>
<evidence type="ECO:0000256" key="9">
    <source>
        <dbReference type="ARBA" id="ARBA00022843"/>
    </source>
</evidence>
<proteinExistence type="inferred from homology"/>
<feature type="domain" description="C2H2-type" evidence="16">
    <location>
        <begin position="507"/>
        <end position="534"/>
    </location>
</feature>
<feature type="domain" description="C2H2-type" evidence="16">
    <location>
        <begin position="479"/>
        <end position="506"/>
    </location>
</feature>
<keyword evidence="18" id="KW-1185">Reference proteome</keyword>
<keyword evidence="8" id="KW-0862">Zinc</keyword>
<dbReference type="Proteomes" id="UP000694395">
    <property type="component" value="Chromosome 10"/>
</dbReference>
<feature type="region of interest" description="Disordered" evidence="15">
    <location>
        <begin position="434"/>
        <end position="467"/>
    </location>
</feature>
<evidence type="ECO:0000256" key="12">
    <source>
        <dbReference type="ARBA" id="ARBA00023163"/>
    </source>
</evidence>
<keyword evidence="12" id="KW-0804">Transcription</keyword>
<dbReference type="SUPFAM" id="SSF57667">
    <property type="entry name" value="beta-beta-alpha zinc fingers"/>
    <property type="match status" value="2"/>
</dbReference>
<comment type="similarity">
    <text evidence="3">Belongs to the krueppel C2H2-type zinc-finger protein family.</text>
</comment>
<keyword evidence="10" id="KW-0805">Transcription regulation</keyword>
<dbReference type="PROSITE" id="PS50157">
    <property type="entry name" value="ZINC_FINGER_C2H2_2"/>
    <property type="match status" value="3"/>
</dbReference>
<evidence type="ECO:0000256" key="7">
    <source>
        <dbReference type="ARBA" id="ARBA00022771"/>
    </source>
</evidence>
<dbReference type="FunFam" id="3.30.160.60:FF:001344">
    <property type="entry name" value="Zinc finger protein 16 like"/>
    <property type="match status" value="1"/>
</dbReference>
<dbReference type="GO" id="GO:0005634">
    <property type="term" value="C:nucleus"/>
    <property type="evidence" value="ECO:0007669"/>
    <property type="project" value="UniProtKB-SubCell"/>
</dbReference>
<dbReference type="Ensembl" id="ENSOMYT00000140490.1">
    <property type="protein sequence ID" value="ENSOMYP00000131151.1"/>
    <property type="gene ID" value="ENSOMYG00000010124.2"/>
</dbReference>
<dbReference type="GO" id="GO:0000981">
    <property type="term" value="F:DNA-binding transcription factor activity, RNA polymerase II-specific"/>
    <property type="evidence" value="ECO:0007669"/>
    <property type="project" value="TreeGrafter"/>
</dbReference>
<sequence>MSGSVVEFQAQIASIMEVLANAAVAEICKIVDDGYAVVHLEMSQSHKDNDFLRRKLKLMEFQIARFRAERIKLSEGSVHNRFHGIRLLNRHNHREKAMTGPTWQGRARLSNRSFGNSSIQRDRQPIDVDQDDVSPSKHMAATSDEQSGETEEGQPDLLIIKVEGEADDQDSWNSHPDRTVEGSRELTTQLAAATTEDITIQSSGPRGNNNYIHTAMEVSGSDVVLLQSETGNVNQGPQQHTGFEPRAERQSLDTKCDMNGDLNLLRDSLNQVWREAVATNDCTSAAHTKVMDLGSGPVGLETQNSSDIEMRSVGLENHRFSPKSFHSSSEHVIVIDSVSSGQQVDRDFEWGQVGTATKPHINGTGNRQGVGVFEGNAPTICPVYPDSMRDTMQLVSPSFRHTEKNTGMHFGIGNAGEANKFSWHSLASLHRHSEIPGRGTQEPAHSSLPVGHFRPSATTSSHSSNLATDVTPGTVERPYGCPSCHKAFVHKSDLQQHVVIHTRKRGYACTLCEKSFVSPSKLQVHQNVHTGEKPFSCAQCGRRFSHSGNLKRHQKLHH</sequence>
<dbReference type="PROSITE" id="PS00028">
    <property type="entry name" value="ZINC_FINGER_C2H2_1"/>
    <property type="match status" value="3"/>
</dbReference>
<dbReference type="PANTHER" id="PTHR24394:SF44">
    <property type="entry name" value="ZINC FINGER PROTEIN 271-LIKE"/>
    <property type="match status" value="1"/>
</dbReference>
<accession>A0A8K9XC74</accession>
<reference evidence="17" key="1">
    <citation type="submission" date="2020-07" db="EMBL/GenBank/DDBJ databases">
        <title>A long reads based de novo assembly of the rainbow trout Arlee double haploid line genome.</title>
        <authorList>
            <person name="Gao G."/>
            <person name="Palti Y."/>
        </authorList>
    </citation>
    <scope>NUCLEOTIDE SEQUENCE [LARGE SCALE GENOMIC DNA]</scope>
</reference>
<comment type="function">
    <text evidence="1">May be involved in transcriptional regulation.</text>
</comment>